<proteinExistence type="predicted"/>
<evidence type="ECO:0000313" key="1">
    <source>
        <dbReference type="EMBL" id="HJF50310.1"/>
    </source>
</evidence>
<reference evidence="1" key="1">
    <citation type="journal article" date="2021" name="PeerJ">
        <title>Extensive microbial diversity within the chicken gut microbiome revealed by metagenomics and culture.</title>
        <authorList>
            <person name="Gilroy R."/>
            <person name="Ravi A."/>
            <person name="Getino M."/>
            <person name="Pursley I."/>
            <person name="Horton D.L."/>
            <person name="Alikhan N.F."/>
            <person name="Baker D."/>
            <person name="Gharbi K."/>
            <person name="Hall N."/>
            <person name="Watson M."/>
            <person name="Adriaenssens E.M."/>
            <person name="Foster-Nyarko E."/>
            <person name="Jarju S."/>
            <person name="Secka A."/>
            <person name="Antonio M."/>
            <person name="Oren A."/>
            <person name="Chaudhuri R.R."/>
            <person name="La Ragione R."/>
            <person name="Hildebrand F."/>
            <person name="Pallen M.J."/>
        </authorList>
    </citation>
    <scope>NUCLEOTIDE SEQUENCE</scope>
    <source>
        <strain evidence="1">1647</strain>
    </source>
</reference>
<dbReference type="Proteomes" id="UP000775129">
    <property type="component" value="Unassembled WGS sequence"/>
</dbReference>
<sequence length="54" mass="6099">MAFIRTLRSALRRRDDQLAQDIVETGTHRDHRADATASVARHGSQGIRPYGFGY</sequence>
<name>A0A921GP29_9MICO</name>
<reference evidence="1" key="2">
    <citation type="submission" date="2021-09" db="EMBL/GenBank/DDBJ databases">
        <authorList>
            <person name="Gilroy R."/>
        </authorList>
    </citation>
    <scope>NUCLEOTIDE SEQUENCE</scope>
    <source>
        <strain evidence="1">1647</strain>
    </source>
</reference>
<dbReference type="RefSeq" id="WP_157998665.1">
    <property type="nucleotide sequence ID" value="NZ_CANLNX010000001.1"/>
</dbReference>
<accession>A0A921GP29</accession>
<organism evidence="1 2">
    <name type="scientific">Brachybacterium paraconglomeratum</name>
    <dbReference type="NCBI Taxonomy" id="173362"/>
    <lineage>
        <taxon>Bacteria</taxon>
        <taxon>Bacillati</taxon>
        <taxon>Actinomycetota</taxon>
        <taxon>Actinomycetes</taxon>
        <taxon>Micrococcales</taxon>
        <taxon>Dermabacteraceae</taxon>
        <taxon>Brachybacterium</taxon>
    </lineage>
</organism>
<dbReference type="AlphaFoldDB" id="A0A921GP29"/>
<evidence type="ECO:0000313" key="2">
    <source>
        <dbReference type="Proteomes" id="UP000775129"/>
    </source>
</evidence>
<protein>
    <submittedName>
        <fullName evidence="1">Uncharacterized protein</fullName>
    </submittedName>
</protein>
<gene>
    <name evidence="1" type="ORF">K8W24_11050</name>
</gene>
<dbReference type="EMBL" id="DYWO01000333">
    <property type="protein sequence ID" value="HJF50310.1"/>
    <property type="molecule type" value="Genomic_DNA"/>
</dbReference>
<comment type="caution">
    <text evidence="1">The sequence shown here is derived from an EMBL/GenBank/DDBJ whole genome shotgun (WGS) entry which is preliminary data.</text>
</comment>